<name>A0A7W6INX7_9HYPH</name>
<reference evidence="2 3" key="1">
    <citation type="submission" date="2020-08" db="EMBL/GenBank/DDBJ databases">
        <title>Genomic Encyclopedia of Type Strains, Phase IV (KMG-IV): sequencing the most valuable type-strain genomes for metagenomic binning, comparative biology and taxonomic classification.</title>
        <authorList>
            <person name="Goeker M."/>
        </authorList>
    </citation>
    <scope>NUCLEOTIDE SEQUENCE [LARGE SCALE GENOMIC DNA]</scope>
    <source>
        <strain evidence="2 3">DSM 23447</strain>
    </source>
</reference>
<dbReference type="RefSeq" id="WP_183311933.1">
    <property type="nucleotide sequence ID" value="NZ_JACIEW010000007.1"/>
</dbReference>
<keyword evidence="1" id="KW-1133">Transmembrane helix</keyword>
<feature type="transmembrane region" description="Helical" evidence="1">
    <location>
        <begin position="31"/>
        <end position="54"/>
    </location>
</feature>
<dbReference type="Proteomes" id="UP000547011">
    <property type="component" value="Unassembled WGS sequence"/>
</dbReference>
<evidence type="ECO:0000313" key="2">
    <source>
        <dbReference type="EMBL" id="MBB4053132.1"/>
    </source>
</evidence>
<dbReference type="EMBL" id="JACIEW010000007">
    <property type="protein sequence ID" value="MBB4053132.1"/>
    <property type="molecule type" value="Genomic_DNA"/>
</dbReference>
<keyword evidence="3" id="KW-1185">Reference proteome</keyword>
<dbReference type="AlphaFoldDB" id="A0A7W6INX7"/>
<evidence type="ECO:0000313" key="3">
    <source>
        <dbReference type="Proteomes" id="UP000547011"/>
    </source>
</evidence>
<protein>
    <submittedName>
        <fullName evidence="2">Uncharacterized protein</fullName>
    </submittedName>
</protein>
<evidence type="ECO:0000256" key="1">
    <source>
        <dbReference type="SAM" id="Phobius"/>
    </source>
</evidence>
<keyword evidence="1" id="KW-0812">Transmembrane</keyword>
<accession>A0A7W6INX7</accession>
<gene>
    <name evidence="2" type="ORF">GGR20_002789</name>
</gene>
<sequence>MVHLEFNQSDTGLAGLRQGTQRHVQAQHRRLMVLSGFAGALAMVGVAAAVLSALI</sequence>
<organism evidence="2 3">
    <name type="scientific">Devosia subaequoris</name>
    <dbReference type="NCBI Taxonomy" id="395930"/>
    <lineage>
        <taxon>Bacteria</taxon>
        <taxon>Pseudomonadati</taxon>
        <taxon>Pseudomonadota</taxon>
        <taxon>Alphaproteobacteria</taxon>
        <taxon>Hyphomicrobiales</taxon>
        <taxon>Devosiaceae</taxon>
        <taxon>Devosia</taxon>
    </lineage>
</organism>
<proteinExistence type="predicted"/>
<keyword evidence="1" id="KW-0472">Membrane</keyword>
<comment type="caution">
    <text evidence="2">The sequence shown here is derived from an EMBL/GenBank/DDBJ whole genome shotgun (WGS) entry which is preliminary data.</text>
</comment>